<feature type="transmembrane region" description="Helical" evidence="1">
    <location>
        <begin position="30"/>
        <end position="47"/>
    </location>
</feature>
<dbReference type="EMBL" id="LJGT01000038">
    <property type="protein sequence ID" value="OEU90456.1"/>
    <property type="molecule type" value="Genomic_DNA"/>
</dbReference>
<reference evidence="2 4" key="1">
    <citation type="journal article" date="2016" name="Front. Microbiol.">
        <title>Comparative Genomics Analysis of Streptomyces Species Reveals Their Adaptation to the Marine Environment and Their Diversity at the Genomic Level.</title>
        <authorList>
            <person name="Tian X."/>
            <person name="Zhang Z."/>
            <person name="Yang T."/>
            <person name="Chen M."/>
            <person name="Li J."/>
            <person name="Chen F."/>
            <person name="Yang J."/>
            <person name="Li W."/>
            <person name="Zhang B."/>
            <person name="Zhang Z."/>
            <person name="Wu J."/>
            <person name="Zhang C."/>
            <person name="Long L."/>
            <person name="Xiao J."/>
        </authorList>
    </citation>
    <scope>NUCLEOTIDE SEQUENCE [LARGE SCALE GENOMIC DNA]</scope>
    <source>
        <strain evidence="2 4">SCSIO 10390</strain>
    </source>
</reference>
<evidence type="ECO:0000313" key="2">
    <source>
        <dbReference type="EMBL" id="OEU90456.1"/>
    </source>
</evidence>
<dbReference type="STRING" id="933944.AN215_00120"/>
<name>A0A1E7JQC3_9ACTN</name>
<keyword evidence="4" id="KW-1185">Reference proteome</keyword>
<evidence type="ECO:0000256" key="1">
    <source>
        <dbReference type="SAM" id="Phobius"/>
    </source>
</evidence>
<keyword evidence="1" id="KW-0812">Transmembrane</keyword>
<evidence type="ECO:0000313" key="3">
    <source>
        <dbReference type="EMBL" id="OEU95930.1"/>
    </source>
</evidence>
<evidence type="ECO:0000313" key="4">
    <source>
        <dbReference type="Proteomes" id="UP000176087"/>
    </source>
</evidence>
<keyword evidence="1" id="KW-0472">Membrane</keyword>
<sequence>MSTRNPTTAFVMLTSVCVLLSLVVKEAAAVLWGAGSLFLVCAVVAAVRHRNRTEETAGSRS</sequence>
<dbReference type="RefSeq" id="WP_070008647.1">
    <property type="nucleotide sequence ID" value="NZ_LJGS01000022.1"/>
</dbReference>
<comment type="caution">
    <text evidence="2">The sequence shown here is derived from an EMBL/GenBank/DDBJ whole genome shotgun (WGS) entry which is preliminary data.</text>
</comment>
<proteinExistence type="predicted"/>
<gene>
    <name evidence="3" type="ORF">AN215_00120</name>
    <name evidence="2" type="ORF">AN215_13480</name>
</gene>
<protein>
    <submittedName>
        <fullName evidence="2">Uncharacterized protein</fullName>
    </submittedName>
</protein>
<keyword evidence="1" id="KW-1133">Transmembrane helix</keyword>
<organism evidence="2 4">
    <name type="scientific">Streptomyces abyssalis</name>
    <dbReference type="NCBI Taxonomy" id="933944"/>
    <lineage>
        <taxon>Bacteria</taxon>
        <taxon>Bacillati</taxon>
        <taxon>Actinomycetota</taxon>
        <taxon>Actinomycetes</taxon>
        <taxon>Kitasatosporales</taxon>
        <taxon>Streptomycetaceae</taxon>
        <taxon>Streptomyces</taxon>
    </lineage>
</organism>
<dbReference type="AlphaFoldDB" id="A0A1E7JQC3"/>
<feature type="transmembrane region" description="Helical" evidence="1">
    <location>
        <begin position="7"/>
        <end position="24"/>
    </location>
</feature>
<dbReference type="Proteomes" id="UP000176087">
    <property type="component" value="Unassembled WGS sequence"/>
</dbReference>
<accession>A0A1E7JQC3</accession>
<dbReference type="EMBL" id="LJGT01000026">
    <property type="protein sequence ID" value="OEU95930.1"/>
    <property type="molecule type" value="Genomic_DNA"/>
</dbReference>